<evidence type="ECO:0000256" key="1">
    <source>
        <dbReference type="SAM" id="MobiDB-lite"/>
    </source>
</evidence>
<comment type="caution">
    <text evidence="2">The sequence shown here is derived from an EMBL/GenBank/DDBJ whole genome shotgun (WGS) entry which is preliminary data.</text>
</comment>
<accession>A0A2R6PJ53</accession>
<name>A0A2R6PJ53_9APHY</name>
<evidence type="ECO:0000313" key="2">
    <source>
        <dbReference type="EMBL" id="PSR92026.1"/>
    </source>
</evidence>
<organism evidence="2 3">
    <name type="scientific">Hermanssonia centrifuga</name>
    <dbReference type="NCBI Taxonomy" id="98765"/>
    <lineage>
        <taxon>Eukaryota</taxon>
        <taxon>Fungi</taxon>
        <taxon>Dikarya</taxon>
        <taxon>Basidiomycota</taxon>
        <taxon>Agaricomycotina</taxon>
        <taxon>Agaricomycetes</taxon>
        <taxon>Polyporales</taxon>
        <taxon>Meruliaceae</taxon>
        <taxon>Hermanssonia</taxon>
    </lineage>
</organism>
<feature type="region of interest" description="Disordered" evidence="1">
    <location>
        <begin position="79"/>
        <end position="103"/>
    </location>
</feature>
<dbReference type="Proteomes" id="UP000186601">
    <property type="component" value="Unassembled WGS sequence"/>
</dbReference>
<protein>
    <submittedName>
        <fullName evidence="2">Uncharacterized protein</fullName>
    </submittedName>
</protein>
<dbReference type="AlphaFoldDB" id="A0A2R6PJ53"/>
<dbReference type="EMBL" id="MLYV02000483">
    <property type="protein sequence ID" value="PSR92026.1"/>
    <property type="molecule type" value="Genomic_DNA"/>
</dbReference>
<proteinExistence type="predicted"/>
<gene>
    <name evidence="2" type="ORF">PHLCEN_2v4787</name>
</gene>
<feature type="region of interest" description="Disordered" evidence="1">
    <location>
        <begin position="7"/>
        <end position="26"/>
    </location>
</feature>
<evidence type="ECO:0000313" key="3">
    <source>
        <dbReference type="Proteomes" id="UP000186601"/>
    </source>
</evidence>
<sequence>MYLLIAETEGRSDKSDDIVDSSSGDASLWVTDGLADTKDTVEGDDGVRVLTVGTASVRTGEGVGTEGGDKVDGVGVIDQERGVGKDGVGVESSEIGDTSETLDPEVVVISGTDCMSQTQYYHNREEGTARTVSGGL</sequence>
<keyword evidence="3" id="KW-1185">Reference proteome</keyword>
<reference evidence="2 3" key="1">
    <citation type="submission" date="2018-02" db="EMBL/GenBank/DDBJ databases">
        <title>Genome sequence of the basidiomycete white-rot fungus Phlebia centrifuga.</title>
        <authorList>
            <person name="Granchi Z."/>
            <person name="Peng M."/>
            <person name="de Vries R.P."/>
            <person name="Hilden K."/>
            <person name="Makela M.R."/>
            <person name="Grigoriev I."/>
            <person name="Riley R."/>
        </authorList>
    </citation>
    <scope>NUCLEOTIDE SEQUENCE [LARGE SCALE GENOMIC DNA]</scope>
    <source>
        <strain evidence="2 3">FBCC195</strain>
    </source>
</reference>
<feature type="compositionally biased region" description="Basic and acidic residues" evidence="1">
    <location>
        <begin position="8"/>
        <end position="17"/>
    </location>
</feature>